<proteinExistence type="predicted"/>
<sequence>MAAESHRIHGIPLTVATPEQLAVWQTEAKRDALLLDMTSARSEFGPKDGGWLETQHESAGLPGFRALSAEDAKSDRAGTGMRPAPGTAFHGQSCPCCAARNPLTLRLLSLFQARARGQCAFFRHIVLAVPANRVTAVSRALAADPTICSLFDIQTGG</sequence>
<name>A0ABX0JNV6_9PROT</name>
<comment type="caution">
    <text evidence="1">The sequence shown here is derived from an EMBL/GenBank/DDBJ whole genome shotgun (WGS) entry which is preliminary data.</text>
</comment>
<accession>A0ABX0JNV6</accession>
<evidence type="ECO:0000313" key="1">
    <source>
        <dbReference type="EMBL" id="NHN84454.1"/>
    </source>
</evidence>
<dbReference type="RefSeq" id="WP_173582844.1">
    <property type="nucleotide sequence ID" value="NZ_WOTB01000007.1"/>
</dbReference>
<reference evidence="1 2" key="1">
    <citation type="journal article" date="2020" name="Int. J. Syst. Evol. Microbiol.">
        <title>Novel acetic acid bacteria from cider fermentations: Acetobacter conturbans sp. nov. and Acetobacter fallax sp. nov.</title>
        <authorList>
            <person name="Sombolestani A.S."/>
            <person name="Cleenwerck I."/>
            <person name="Cnockaert M."/>
            <person name="Borremans W."/>
            <person name="Wieme A.D."/>
            <person name="De Vuyst L."/>
            <person name="Vandamme P."/>
        </authorList>
    </citation>
    <scope>NUCLEOTIDE SEQUENCE [LARGE SCALE GENOMIC DNA]</scope>
    <source>
        <strain evidence="1 2">LMG 30640</strain>
    </source>
</reference>
<dbReference type="Proteomes" id="UP000635278">
    <property type="component" value="Unassembled WGS sequence"/>
</dbReference>
<dbReference type="EMBL" id="WOTB01000007">
    <property type="protein sequence ID" value="NHN84454.1"/>
    <property type="molecule type" value="Genomic_DNA"/>
</dbReference>
<evidence type="ECO:0000313" key="2">
    <source>
        <dbReference type="Proteomes" id="UP000635278"/>
    </source>
</evidence>
<organism evidence="1 2">
    <name type="scientific">Acetobacter musti</name>
    <dbReference type="NCBI Taxonomy" id="864732"/>
    <lineage>
        <taxon>Bacteria</taxon>
        <taxon>Pseudomonadati</taxon>
        <taxon>Pseudomonadota</taxon>
        <taxon>Alphaproteobacteria</taxon>
        <taxon>Acetobacterales</taxon>
        <taxon>Acetobacteraceae</taxon>
        <taxon>Acetobacter</taxon>
    </lineage>
</organism>
<gene>
    <name evidence="1" type="ORF">GOB93_07320</name>
</gene>
<protein>
    <submittedName>
        <fullName evidence="1">Uncharacterized protein</fullName>
    </submittedName>
</protein>
<keyword evidence="2" id="KW-1185">Reference proteome</keyword>